<evidence type="ECO:0000256" key="1">
    <source>
        <dbReference type="SAM" id="MobiDB-lite"/>
    </source>
</evidence>
<proteinExistence type="predicted"/>
<evidence type="ECO:0000313" key="3">
    <source>
        <dbReference type="Proteomes" id="UP000799437"/>
    </source>
</evidence>
<dbReference type="GeneID" id="54480445"/>
<dbReference type="AlphaFoldDB" id="A0A6A6WKV8"/>
<protein>
    <submittedName>
        <fullName evidence="2">Uncharacterized protein</fullName>
    </submittedName>
</protein>
<sequence>MHRRDEPSLATHPSSQLSDSYPVDNTESPSRRQSLVCAILYKRPCSFTYTFPPLVRLSSCHVCCCVCAYRRCGMAGIPGLTMIFSSTVYPLFLRQTDRQTDRQISCHKVLSEMLVVVSSRLLVNSRRTLLRYMRHQHSLPNMLLSTPTMTLTISNHPSIHF</sequence>
<reference evidence="2" key="1">
    <citation type="journal article" date="2020" name="Stud. Mycol.">
        <title>101 Dothideomycetes genomes: a test case for predicting lifestyles and emergence of pathogens.</title>
        <authorList>
            <person name="Haridas S."/>
            <person name="Albert R."/>
            <person name="Binder M."/>
            <person name="Bloem J."/>
            <person name="Labutti K."/>
            <person name="Salamov A."/>
            <person name="Andreopoulos B."/>
            <person name="Baker S."/>
            <person name="Barry K."/>
            <person name="Bills G."/>
            <person name="Bluhm B."/>
            <person name="Cannon C."/>
            <person name="Castanera R."/>
            <person name="Culley D."/>
            <person name="Daum C."/>
            <person name="Ezra D."/>
            <person name="Gonzalez J."/>
            <person name="Henrissat B."/>
            <person name="Kuo A."/>
            <person name="Liang C."/>
            <person name="Lipzen A."/>
            <person name="Lutzoni F."/>
            <person name="Magnuson J."/>
            <person name="Mondo S."/>
            <person name="Nolan M."/>
            <person name="Ohm R."/>
            <person name="Pangilinan J."/>
            <person name="Park H.-J."/>
            <person name="Ramirez L."/>
            <person name="Alfaro M."/>
            <person name="Sun H."/>
            <person name="Tritt A."/>
            <person name="Yoshinaga Y."/>
            <person name="Zwiers L.-H."/>
            <person name="Turgeon B."/>
            <person name="Goodwin S."/>
            <person name="Spatafora J."/>
            <person name="Crous P."/>
            <person name="Grigoriev I."/>
        </authorList>
    </citation>
    <scope>NUCLEOTIDE SEQUENCE</scope>
    <source>
        <strain evidence="2">CBS 121739</strain>
    </source>
</reference>
<dbReference type="Proteomes" id="UP000799437">
    <property type="component" value="Unassembled WGS sequence"/>
</dbReference>
<feature type="compositionally biased region" description="Polar residues" evidence="1">
    <location>
        <begin position="11"/>
        <end position="28"/>
    </location>
</feature>
<name>A0A6A6WKV8_9PEZI</name>
<accession>A0A6A6WKV8</accession>
<organism evidence="2 3">
    <name type="scientific">Pseudovirgaria hyperparasitica</name>
    <dbReference type="NCBI Taxonomy" id="470096"/>
    <lineage>
        <taxon>Eukaryota</taxon>
        <taxon>Fungi</taxon>
        <taxon>Dikarya</taxon>
        <taxon>Ascomycota</taxon>
        <taxon>Pezizomycotina</taxon>
        <taxon>Dothideomycetes</taxon>
        <taxon>Dothideomycetes incertae sedis</taxon>
        <taxon>Acrospermales</taxon>
        <taxon>Acrospermaceae</taxon>
        <taxon>Pseudovirgaria</taxon>
    </lineage>
</organism>
<evidence type="ECO:0000313" key="2">
    <source>
        <dbReference type="EMBL" id="KAF2762802.1"/>
    </source>
</evidence>
<dbReference type="RefSeq" id="XP_033605253.1">
    <property type="nucleotide sequence ID" value="XM_033739391.1"/>
</dbReference>
<feature type="region of interest" description="Disordered" evidence="1">
    <location>
        <begin position="1"/>
        <end position="28"/>
    </location>
</feature>
<gene>
    <name evidence="2" type="ORF">EJ05DRAFT_15870</name>
</gene>
<keyword evidence="3" id="KW-1185">Reference proteome</keyword>
<dbReference type="EMBL" id="ML996565">
    <property type="protein sequence ID" value="KAF2762802.1"/>
    <property type="molecule type" value="Genomic_DNA"/>
</dbReference>